<evidence type="ECO:0000313" key="2">
    <source>
        <dbReference type="WBParaSite" id="MhA1_Contig123.frz3.gene75"/>
    </source>
</evidence>
<sequence length="163" mass="18761">MNDDNTNNLIRQLIRQVSRNSHQQRQLGVRINRFGRRVNRLGRRVNRLGRQVVNNDNSIFSLLEPVCIRWPFAFIIDFKGARFVDVIGSYLISPCGARTSLIECVQKFTDNRHWIDADLDLLIFAFAFSETIETGFCNELNFSVASLQVVVTPDNDKNCLQTL</sequence>
<dbReference type="AlphaFoldDB" id="A0A1I8B1N1"/>
<proteinExistence type="predicted"/>
<dbReference type="Proteomes" id="UP000095281">
    <property type="component" value="Unplaced"/>
</dbReference>
<keyword evidence="1" id="KW-1185">Reference proteome</keyword>
<organism evidence="1 2">
    <name type="scientific">Meloidogyne hapla</name>
    <name type="common">Root-knot nematode worm</name>
    <dbReference type="NCBI Taxonomy" id="6305"/>
    <lineage>
        <taxon>Eukaryota</taxon>
        <taxon>Metazoa</taxon>
        <taxon>Ecdysozoa</taxon>
        <taxon>Nematoda</taxon>
        <taxon>Chromadorea</taxon>
        <taxon>Rhabditida</taxon>
        <taxon>Tylenchina</taxon>
        <taxon>Tylenchomorpha</taxon>
        <taxon>Tylenchoidea</taxon>
        <taxon>Meloidogynidae</taxon>
        <taxon>Meloidogyninae</taxon>
        <taxon>Meloidogyne</taxon>
    </lineage>
</organism>
<accession>A0A1I8B1N1</accession>
<evidence type="ECO:0000313" key="1">
    <source>
        <dbReference type="Proteomes" id="UP000095281"/>
    </source>
</evidence>
<reference evidence="2" key="1">
    <citation type="submission" date="2016-11" db="UniProtKB">
        <authorList>
            <consortium name="WormBaseParasite"/>
        </authorList>
    </citation>
    <scope>IDENTIFICATION</scope>
</reference>
<dbReference type="WBParaSite" id="MhA1_Contig123.frz3.gene75">
    <property type="protein sequence ID" value="MhA1_Contig123.frz3.gene75"/>
    <property type="gene ID" value="MhA1_Contig123.frz3.gene75"/>
</dbReference>
<name>A0A1I8B1N1_MELHA</name>
<protein>
    <submittedName>
        <fullName evidence="2">Uncharacterized protein</fullName>
    </submittedName>
</protein>